<reference evidence="3 4" key="1">
    <citation type="journal article" date="2016" name="Mol. Biol. Evol.">
        <title>Genome-Wide Survey of Gut Fungi (Harpellales) Reveals the First Horizontally Transferred Ubiquitin Gene from a Mosquito Host.</title>
        <authorList>
            <person name="Wang Y."/>
            <person name="White M.M."/>
            <person name="Kvist S."/>
            <person name="Moncalvo J.M."/>
        </authorList>
    </citation>
    <scope>NUCLEOTIDE SEQUENCE [LARGE SCALE GENOMIC DNA]</scope>
    <source>
        <strain evidence="3 4">ALG-7-W6</strain>
    </source>
</reference>
<protein>
    <submittedName>
        <fullName evidence="3">Uncharacterized protein</fullName>
    </submittedName>
</protein>
<dbReference type="EMBL" id="LSSL01007752">
    <property type="protein sequence ID" value="OLY77658.1"/>
    <property type="molecule type" value="Genomic_DNA"/>
</dbReference>
<reference evidence="3" key="2">
    <citation type="submission" date="2017-01" db="EMBL/GenBank/DDBJ databases">
        <authorList>
            <person name="Mah S.A."/>
            <person name="Swanson W.J."/>
            <person name="Moy G.W."/>
            <person name="Vacquier V.D."/>
        </authorList>
    </citation>
    <scope>NUCLEOTIDE SEQUENCE</scope>
    <source>
        <strain evidence="3">ALG-7-W6</strain>
    </source>
</reference>
<organism evidence="3 4">
    <name type="scientific">Smittium mucronatum</name>
    <dbReference type="NCBI Taxonomy" id="133383"/>
    <lineage>
        <taxon>Eukaryota</taxon>
        <taxon>Fungi</taxon>
        <taxon>Fungi incertae sedis</taxon>
        <taxon>Zoopagomycota</taxon>
        <taxon>Kickxellomycotina</taxon>
        <taxon>Harpellomycetes</taxon>
        <taxon>Harpellales</taxon>
        <taxon>Legeriomycetaceae</taxon>
        <taxon>Smittium</taxon>
    </lineage>
</organism>
<accession>A0A1R0GL99</accession>
<dbReference type="AlphaFoldDB" id="A0A1R0GL99"/>
<evidence type="ECO:0000313" key="4">
    <source>
        <dbReference type="Proteomes" id="UP000187455"/>
    </source>
</evidence>
<comment type="caution">
    <text evidence="3">The sequence shown here is derived from an EMBL/GenBank/DDBJ whole genome shotgun (WGS) entry which is preliminary data.</text>
</comment>
<dbReference type="EMBL" id="LSSL01007788">
    <property type="protein sequence ID" value="OLY77582.1"/>
    <property type="molecule type" value="Genomic_DNA"/>
</dbReference>
<keyword evidence="4" id="KW-1185">Reference proteome</keyword>
<sequence>MFCPYLPVLTAISVCNSHEVKITDDNLIRGLGPKLNESTSKVDTMSSITGSPINLTDGSKSSPSVGNLENIDTEVSLYLSSAASCQASASGANPKELDLESINP</sequence>
<evidence type="ECO:0000313" key="2">
    <source>
        <dbReference type="EMBL" id="OLY77582.1"/>
    </source>
</evidence>
<evidence type="ECO:0000313" key="3">
    <source>
        <dbReference type="EMBL" id="OLY77658.1"/>
    </source>
</evidence>
<evidence type="ECO:0000256" key="1">
    <source>
        <dbReference type="SAM" id="MobiDB-lite"/>
    </source>
</evidence>
<gene>
    <name evidence="3" type="ORF">AYI68_g8310</name>
    <name evidence="2" type="ORF">AYI68_g8386</name>
</gene>
<feature type="region of interest" description="Disordered" evidence="1">
    <location>
        <begin position="42"/>
        <end position="65"/>
    </location>
</feature>
<name>A0A1R0GL99_9FUNG</name>
<dbReference type="Proteomes" id="UP000187455">
    <property type="component" value="Unassembled WGS sequence"/>
</dbReference>
<proteinExistence type="predicted"/>